<proteinExistence type="predicted"/>
<dbReference type="WBParaSite" id="MBELARI_LOCUS19377.2">
    <property type="protein sequence ID" value="MBELARI_LOCUS19377.2"/>
    <property type="gene ID" value="MBELARI_LOCUS19377"/>
</dbReference>
<name>A0AAF3F0W7_9BILA</name>
<organism evidence="2 3">
    <name type="scientific">Mesorhabditis belari</name>
    <dbReference type="NCBI Taxonomy" id="2138241"/>
    <lineage>
        <taxon>Eukaryota</taxon>
        <taxon>Metazoa</taxon>
        <taxon>Ecdysozoa</taxon>
        <taxon>Nematoda</taxon>
        <taxon>Chromadorea</taxon>
        <taxon>Rhabditida</taxon>
        <taxon>Rhabditina</taxon>
        <taxon>Rhabditomorpha</taxon>
        <taxon>Rhabditoidea</taxon>
        <taxon>Rhabditidae</taxon>
        <taxon>Mesorhabditinae</taxon>
        <taxon>Mesorhabditis</taxon>
    </lineage>
</organism>
<dbReference type="SMART" id="SM00194">
    <property type="entry name" value="PTPc"/>
    <property type="match status" value="1"/>
</dbReference>
<dbReference type="Proteomes" id="UP000887575">
    <property type="component" value="Unassembled WGS sequence"/>
</dbReference>
<dbReference type="PROSITE" id="PS50055">
    <property type="entry name" value="TYR_PHOSPHATASE_PTP"/>
    <property type="match status" value="1"/>
</dbReference>
<dbReference type="Gene3D" id="3.90.190.10">
    <property type="entry name" value="Protein tyrosine phosphatase superfamily"/>
    <property type="match status" value="1"/>
</dbReference>
<dbReference type="SMART" id="SM00404">
    <property type="entry name" value="PTPc_motif"/>
    <property type="match status" value="1"/>
</dbReference>
<accession>A0AAF3F0W7</accession>
<sequence>MLSGNGKRSSVISLVDGRPKMAPWRHSIGTFEAMDRVTSKFGEYVIAQSPKHGQAAEFVKMIQQCDIALVVQLSPQKDTSFGWFEGRVGSKKKLRGRYLIETVSITEHATSSHYELQISTILPEEKSYERTVYAVYYHRWQEFSTENSRCVGQILRDIFTILQRSKANGHAPILVHGGGARNSASFVLLSMVCRQLRQNGASTLCACIDLVRKYKSVITKDFDQFCSVLHGILQFAVDDDIVQKNNKSYQQAFKLVHECTSLHPLPIVPITKSENTVVFL</sequence>
<dbReference type="Pfam" id="PF00102">
    <property type="entry name" value="Y_phosphatase"/>
    <property type="match status" value="1"/>
</dbReference>
<dbReference type="SUPFAM" id="SSF52799">
    <property type="entry name" value="(Phosphotyrosine protein) phosphatases II"/>
    <property type="match status" value="1"/>
</dbReference>
<dbReference type="InterPro" id="IPR029021">
    <property type="entry name" value="Prot-tyrosine_phosphatase-like"/>
</dbReference>
<dbReference type="InterPro" id="IPR003595">
    <property type="entry name" value="Tyr_Pase_cat"/>
</dbReference>
<feature type="domain" description="Tyrosine-protein phosphatase" evidence="1">
    <location>
        <begin position="1"/>
        <end position="235"/>
    </location>
</feature>
<dbReference type="InterPro" id="IPR000242">
    <property type="entry name" value="PTP_cat"/>
</dbReference>
<evidence type="ECO:0000313" key="3">
    <source>
        <dbReference type="WBParaSite" id="MBELARI_LOCUS19377.2"/>
    </source>
</evidence>
<dbReference type="GO" id="GO:0004725">
    <property type="term" value="F:protein tyrosine phosphatase activity"/>
    <property type="evidence" value="ECO:0007669"/>
    <property type="project" value="InterPro"/>
</dbReference>
<evidence type="ECO:0000259" key="1">
    <source>
        <dbReference type="PROSITE" id="PS50055"/>
    </source>
</evidence>
<protein>
    <submittedName>
        <fullName evidence="3">Tyrosine-protein phosphatase domain-containing protein</fullName>
    </submittedName>
</protein>
<dbReference type="AlphaFoldDB" id="A0AAF3F0W7"/>
<keyword evidence="2" id="KW-1185">Reference proteome</keyword>
<evidence type="ECO:0000313" key="2">
    <source>
        <dbReference type="Proteomes" id="UP000887575"/>
    </source>
</evidence>
<reference evidence="3" key="1">
    <citation type="submission" date="2024-02" db="UniProtKB">
        <authorList>
            <consortium name="WormBaseParasite"/>
        </authorList>
    </citation>
    <scope>IDENTIFICATION</scope>
</reference>